<dbReference type="AlphaFoldDB" id="A0A3M9YJI0"/>
<comment type="caution">
    <text evidence="2">The sequence shown here is derived from an EMBL/GenBank/DDBJ whole genome shotgun (WGS) entry which is preliminary data.</text>
</comment>
<dbReference type="InterPro" id="IPR003848">
    <property type="entry name" value="DUF218"/>
</dbReference>
<dbReference type="InterPro" id="IPR051599">
    <property type="entry name" value="Cell_Envelope_Assoc"/>
</dbReference>
<protein>
    <recommendedName>
        <fullName evidence="1">DUF218 domain-containing protein</fullName>
    </recommendedName>
</protein>
<dbReference type="EMBL" id="RBVV01000008">
    <property type="protein sequence ID" value="RNJ60241.1"/>
    <property type="molecule type" value="Genomic_DNA"/>
</dbReference>
<name>A0A3M9YJI0_9PEZI</name>
<dbReference type="CDD" id="cd06259">
    <property type="entry name" value="YdcF-like"/>
    <property type="match status" value="1"/>
</dbReference>
<keyword evidence="3" id="KW-1185">Reference proteome</keyword>
<dbReference type="PANTHER" id="PTHR30336:SF20">
    <property type="entry name" value="DUF218 DOMAIN-CONTAINING PROTEIN"/>
    <property type="match status" value="1"/>
</dbReference>
<gene>
    <name evidence="2" type="ORF">D7B24_008622</name>
</gene>
<evidence type="ECO:0000313" key="2">
    <source>
        <dbReference type="EMBL" id="RNJ60241.1"/>
    </source>
</evidence>
<organism evidence="2 3">
    <name type="scientific">Verticillium nonalfalfae</name>
    <dbReference type="NCBI Taxonomy" id="1051616"/>
    <lineage>
        <taxon>Eukaryota</taxon>
        <taxon>Fungi</taxon>
        <taxon>Dikarya</taxon>
        <taxon>Ascomycota</taxon>
        <taxon>Pezizomycotina</taxon>
        <taxon>Sordariomycetes</taxon>
        <taxon>Hypocreomycetidae</taxon>
        <taxon>Glomerellales</taxon>
        <taxon>Plectosphaerellaceae</taxon>
        <taxon>Verticillium</taxon>
    </lineage>
</organism>
<dbReference type="Gene3D" id="1.10.3620.10">
    <property type="entry name" value="YdcF like domain"/>
    <property type="match status" value="1"/>
</dbReference>
<accession>A0A3M9YJI0</accession>
<dbReference type="GO" id="GO:0005886">
    <property type="term" value="C:plasma membrane"/>
    <property type="evidence" value="ECO:0007669"/>
    <property type="project" value="TreeGrafter"/>
</dbReference>
<dbReference type="PANTHER" id="PTHR30336">
    <property type="entry name" value="INNER MEMBRANE PROTEIN, PROBABLE PERMEASE"/>
    <property type="match status" value="1"/>
</dbReference>
<evidence type="ECO:0000313" key="3">
    <source>
        <dbReference type="Proteomes" id="UP000267145"/>
    </source>
</evidence>
<dbReference type="Proteomes" id="UP000267145">
    <property type="component" value="Unassembled WGS sequence"/>
</dbReference>
<sequence length="316" mass="34530">MSLLTLRPINTLSSFLAHEQLRDAAAVNRFFDSLPTSPNTSAQTNPQFDVVVLCGSAILSLGEDVFSALSGADPVLRQRNLILVICGGIGHSTPLMYAAVRRHPRYRVLADALDGQPPEARVLQMIAERWFGLTVKTRDDCDLAVPPEAFAPTIIVEDKSTNCGANALETKQVLDARGLTSPRSIVVVQDATMSRRTAACFEKAYEGIRKGPVVVTWPTFVPVVTLRHASVEPSDCVEHGIAHFEFDDTGPTGVRKAGLWEMRRFLDLLVGEIPRLRDDENGYGPRGKGFIGHVDVPVEVEEAWTTLTGALQTTTR</sequence>
<evidence type="ECO:0000259" key="1">
    <source>
        <dbReference type="Pfam" id="PF02698"/>
    </source>
</evidence>
<reference evidence="2 3" key="1">
    <citation type="submission" date="2018-10" db="EMBL/GenBank/DDBJ databases">
        <title>Genome sequence of Verticillium nonalfalfae VnAa140.</title>
        <authorList>
            <person name="Stajich J.E."/>
            <person name="Kasson M.T."/>
        </authorList>
    </citation>
    <scope>NUCLEOTIDE SEQUENCE [LARGE SCALE GENOMIC DNA]</scope>
    <source>
        <strain evidence="2 3">VnAa140</strain>
    </source>
</reference>
<dbReference type="GeneID" id="39612311"/>
<feature type="domain" description="DUF218" evidence="1">
    <location>
        <begin position="140"/>
        <end position="222"/>
    </location>
</feature>
<dbReference type="RefSeq" id="XP_028498399.1">
    <property type="nucleotide sequence ID" value="XM_028642708.1"/>
</dbReference>
<dbReference type="InterPro" id="IPR014729">
    <property type="entry name" value="Rossmann-like_a/b/a_fold"/>
</dbReference>
<dbReference type="Gene3D" id="3.40.50.620">
    <property type="entry name" value="HUPs"/>
    <property type="match status" value="1"/>
</dbReference>
<dbReference type="Pfam" id="PF02698">
    <property type="entry name" value="DUF218"/>
    <property type="match status" value="1"/>
</dbReference>
<proteinExistence type="predicted"/>